<dbReference type="EMBL" id="BAABME010003360">
    <property type="protein sequence ID" value="GAA0158486.1"/>
    <property type="molecule type" value="Genomic_DNA"/>
</dbReference>
<evidence type="ECO:0000313" key="3">
    <source>
        <dbReference type="Proteomes" id="UP001454036"/>
    </source>
</evidence>
<proteinExistence type="predicted"/>
<sequence>MENLETEEDAEVFATNVLMEPTAEADKSSKVSASKRRKANGEGPRRKGKKSKVPTIVEGTEGVEGHDEAPIAEPGLRDSQILEGFHNRTSVSVVAKIHLHHLCDYYSVHQKVLMRIPLPGETPDMPQEEGCTPVFWEFFNYGLRLTASPFVDSLISSIARAPSQLGLFA</sequence>
<dbReference type="Proteomes" id="UP001454036">
    <property type="component" value="Unassembled WGS sequence"/>
</dbReference>
<dbReference type="AlphaFoldDB" id="A0AAV3Q535"/>
<protein>
    <submittedName>
        <fullName evidence="2">Uncharacterized protein</fullName>
    </submittedName>
</protein>
<reference evidence="2 3" key="1">
    <citation type="submission" date="2024-01" db="EMBL/GenBank/DDBJ databases">
        <title>The complete chloroplast genome sequence of Lithospermum erythrorhizon: insights into the phylogenetic relationship among Boraginaceae species and the maternal lineages of purple gromwells.</title>
        <authorList>
            <person name="Okada T."/>
            <person name="Watanabe K."/>
        </authorList>
    </citation>
    <scope>NUCLEOTIDE SEQUENCE [LARGE SCALE GENOMIC DNA]</scope>
</reference>
<accession>A0AAV3Q535</accession>
<evidence type="ECO:0000256" key="1">
    <source>
        <dbReference type="SAM" id="MobiDB-lite"/>
    </source>
</evidence>
<gene>
    <name evidence="2" type="ORF">LIER_15496</name>
</gene>
<name>A0AAV3Q535_LITER</name>
<feature type="region of interest" description="Disordered" evidence="1">
    <location>
        <begin position="1"/>
        <end position="71"/>
    </location>
</feature>
<feature type="compositionally biased region" description="Acidic residues" evidence="1">
    <location>
        <begin position="1"/>
        <end position="11"/>
    </location>
</feature>
<organism evidence="2 3">
    <name type="scientific">Lithospermum erythrorhizon</name>
    <name type="common">Purple gromwell</name>
    <name type="synonym">Lithospermum officinale var. erythrorhizon</name>
    <dbReference type="NCBI Taxonomy" id="34254"/>
    <lineage>
        <taxon>Eukaryota</taxon>
        <taxon>Viridiplantae</taxon>
        <taxon>Streptophyta</taxon>
        <taxon>Embryophyta</taxon>
        <taxon>Tracheophyta</taxon>
        <taxon>Spermatophyta</taxon>
        <taxon>Magnoliopsida</taxon>
        <taxon>eudicotyledons</taxon>
        <taxon>Gunneridae</taxon>
        <taxon>Pentapetalae</taxon>
        <taxon>asterids</taxon>
        <taxon>lamiids</taxon>
        <taxon>Boraginales</taxon>
        <taxon>Boraginaceae</taxon>
        <taxon>Boraginoideae</taxon>
        <taxon>Lithospermeae</taxon>
        <taxon>Lithospermum</taxon>
    </lineage>
</organism>
<evidence type="ECO:0000313" key="2">
    <source>
        <dbReference type="EMBL" id="GAA0158486.1"/>
    </source>
</evidence>
<keyword evidence="3" id="KW-1185">Reference proteome</keyword>
<comment type="caution">
    <text evidence="2">The sequence shown here is derived from an EMBL/GenBank/DDBJ whole genome shotgun (WGS) entry which is preliminary data.</text>
</comment>